<keyword evidence="1" id="KW-1133">Transmembrane helix</keyword>
<dbReference type="EMBL" id="GL732533">
    <property type="protein sequence ID" value="EFX85058.1"/>
    <property type="molecule type" value="Genomic_DNA"/>
</dbReference>
<accession>E9G641</accession>
<organism evidence="2 3">
    <name type="scientific">Daphnia pulex</name>
    <name type="common">Water flea</name>
    <dbReference type="NCBI Taxonomy" id="6669"/>
    <lineage>
        <taxon>Eukaryota</taxon>
        <taxon>Metazoa</taxon>
        <taxon>Ecdysozoa</taxon>
        <taxon>Arthropoda</taxon>
        <taxon>Crustacea</taxon>
        <taxon>Branchiopoda</taxon>
        <taxon>Diplostraca</taxon>
        <taxon>Cladocera</taxon>
        <taxon>Anomopoda</taxon>
        <taxon>Daphniidae</taxon>
        <taxon>Daphnia</taxon>
    </lineage>
</organism>
<keyword evidence="3" id="KW-1185">Reference proteome</keyword>
<dbReference type="HOGENOM" id="CLU_2560579_0_0_1"/>
<dbReference type="InParanoid" id="E9G641"/>
<sequence>MSGLFIGHPQLRKTGPRDMFEASLYCFSAAAFWLKWTSIFTLFFVLFFRIDQRETRGSSGASASAVSRNTAPVGLLVMAELI</sequence>
<dbReference type="AlphaFoldDB" id="E9G641"/>
<proteinExistence type="predicted"/>
<name>E9G641_DAPPU</name>
<evidence type="ECO:0000313" key="2">
    <source>
        <dbReference type="EMBL" id="EFX85058.1"/>
    </source>
</evidence>
<feature type="transmembrane region" description="Helical" evidence="1">
    <location>
        <begin position="22"/>
        <end position="48"/>
    </location>
</feature>
<gene>
    <name evidence="2" type="ORF">DAPPUDRAFT_238318</name>
</gene>
<dbReference type="KEGG" id="dpx:DAPPUDRAFT_238318"/>
<evidence type="ECO:0000313" key="3">
    <source>
        <dbReference type="Proteomes" id="UP000000305"/>
    </source>
</evidence>
<dbReference type="Proteomes" id="UP000000305">
    <property type="component" value="Unassembled WGS sequence"/>
</dbReference>
<reference evidence="2 3" key="1">
    <citation type="journal article" date="2011" name="Science">
        <title>The ecoresponsive genome of Daphnia pulex.</title>
        <authorList>
            <person name="Colbourne J.K."/>
            <person name="Pfrender M.E."/>
            <person name="Gilbert D."/>
            <person name="Thomas W.K."/>
            <person name="Tucker A."/>
            <person name="Oakley T.H."/>
            <person name="Tokishita S."/>
            <person name="Aerts A."/>
            <person name="Arnold G.J."/>
            <person name="Basu M.K."/>
            <person name="Bauer D.J."/>
            <person name="Caceres C.E."/>
            <person name="Carmel L."/>
            <person name="Casola C."/>
            <person name="Choi J.H."/>
            <person name="Detter J.C."/>
            <person name="Dong Q."/>
            <person name="Dusheyko S."/>
            <person name="Eads B.D."/>
            <person name="Frohlich T."/>
            <person name="Geiler-Samerotte K.A."/>
            <person name="Gerlach D."/>
            <person name="Hatcher P."/>
            <person name="Jogdeo S."/>
            <person name="Krijgsveld J."/>
            <person name="Kriventseva E.V."/>
            <person name="Kultz D."/>
            <person name="Laforsch C."/>
            <person name="Lindquist E."/>
            <person name="Lopez J."/>
            <person name="Manak J.R."/>
            <person name="Muller J."/>
            <person name="Pangilinan J."/>
            <person name="Patwardhan R.P."/>
            <person name="Pitluck S."/>
            <person name="Pritham E.J."/>
            <person name="Rechtsteiner A."/>
            <person name="Rho M."/>
            <person name="Rogozin I.B."/>
            <person name="Sakarya O."/>
            <person name="Salamov A."/>
            <person name="Schaack S."/>
            <person name="Shapiro H."/>
            <person name="Shiga Y."/>
            <person name="Skalitzky C."/>
            <person name="Smith Z."/>
            <person name="Souvorov A."/>
            <person name="Sung W."/>
            <person name="Tang Z."/>
            <person name="Tsuchiya D."/>
            <person name="Tu H."/>
            <person name="Vos H."/>
            <person name="Wang M."/>
            <person name="Wolf Y.I."/>
            <person name="Yamagata H."/>
            <person name="Yamada T."/>
            <person name="Ye Y."/>
            <person name="Shaw J.R."/>
            <person name="Andrews J."/>
            <person name="Crease T.J."/>
            <person name="Tang H."/>
            <person name="Lucas S.M."/>
            <person name="Robertson H.M."/>
            <person name="Bork P."/>
            <person name="Koonin E.V."/>
            <person name="Zdobnov E.M."/>
            <person name="Grigoriev I.V."/>
            <person name="Lynch M."/>
            <person name="Boore J.L."/>
        </authorList>
    </citation>
    <scope>NUCLEOTIDE SEQUENCE [LARGE SCALE GENOMIC DNA]</scope>
</reference>
<protein>
    <submittedName>
        <fullName evidence="2">Uncharacterized protein</fullName>
    </submittedName>
</protein>
<keyword evidence="1" id="KW-0472">Membrane</keyword>
<evidence type="ECO:0000256" key="1">
    <source>
        <dbReference type="SAM" id="Phobius"/>
    </source>
</evidence>
<keyword evidence="1" id="KW-0812">Transmembrane</keyword>